<feature type="compositionally biased region" description="Low complexity" evidence="1">
    <location>
        <begin position="137"/>
        <end position="146"/>
    </location>
</feature>
<evidence type="ECO:0000256" key="2">
    <source>
        <dbReference type="SAM" id="Phobius"/>
    </source>
</evidence>
<proteinExistence type="predicted"/>
<name>A0A9P6FT94_9FUNG</name>
<feature type="compositionally biased region" description="Basic and acidic residues" evidence="1">
    <location>
        <begin position="369"/>
        <end position="379"/>
    </location>
</feature>
<feature type="transmembrane region" description="Helical" evidence="2">
    <location>
        <begin position="228"/>
        <end position="253"/>
    </location>
</feature>
<dbReference type="EMBL" id="JAABOA010002123">
    <property type="protein sequence ID" value="KAF9580341.1"/>
    <property type="molecule type" value="Genomic_DNA"/>
</dbReference>
<feature type="compositionally biased region" description="Polar residues" evidence="1">
    <location>
        <begin position="147"/>
        <end position="157"/>
    </location>
</feature>
<evidence type="ECO:0000313" key="3">
    <source>
        <dbReference type="EMBL" id="KAF9580341.1"/>
    </source>
</evidence>
<feature type="compositionally biased region" description="Gly residues" evidence="1">
    <location>
        <begin position="164"/>
        <end position="173"/>
    </location>
</feature>
<dbReference type="AlphaFoldDB" id="A0A9P6FT94"/>
<sequence>MGFGDRDINDPTVVDVLKDPKERVRFRTLAQAKLETLKQRQLDVMVKESSVHLHSLRLVSWASTLNPTRATHPHADDTSVLATVPSPEILSGPGHNLAGAAKLSSIQGGAAGTLTWTIPEDWAYEGEFEIFIPTVAGSGSSSGTGSPVHNSGTGSPQDRNDDGNGNGIVSGGGGTRSQTFWILRDVDTRKHAPQYRLFPMVDSPLGHPHLHHGHTHRGGTMRWRDAGIFYGVAAMMLTLVLIGLGVILALLCLRRRRLYSNIGSQSQSQGLTRILQGGRSGTGRNGGLAGSCSTVTLSSRLGSGYELGPGLGLGMGPDMTNVPGPTWAEDPHHQHQQGHCHSSMPSTLAVMDRSEIRPETESPGIEKGGLSKESKEKDPSLYQDDEDTEAHSPTERPMSAASTIVTLPLYEETTEGVTGRASRNISRS</sequence>
<dbReference type="Proteomes" id="UP000780801">
    <property type="component" value="Unassembled WGS sequence"/>
</dbReference>
<feature type="region of interest" description="Disordered" evidence="1">
    <location>
        <begin position="317"/>
        <end position="428"/>
    </location>
</feature>
<organism evidence="3 4">
    <name type="scientific">Lunasporangiospora selenospora</name>
    <dbReference type="NCBI Taxonomy" id="979761"/>
    <lineage>
        <taxon>Eukaryota</taxon>
        <taxon>Fungi</taxon>
        <taxon>Fungi incertae sedis</taxon>
        <taxon>Mucoromycota</taxon>
        <taxon>Mortierellomycotina</taxon>
        <taxon>Mortierellomycetes</taxon>
        <taxon>Mortierellales</taxon>
        <taxon>Mortierellaceae</taxon>
        <taxon>Lunasporangiospora</taxon>
    </lineage>
</organism>
<reference evidence="3" key="1">
    <citation type="journal article" date="2020" name="Fungal Divers.">
        <title>Resolving the Mortierellaceae phylogeny through synthesis of multi-gene phylogenetics and phylogenomics.</title>
        <authorList>
            <person name="Vandepol N."/>
            <person name="Liber J."/>
            <person name="Desiro A."/>
            <person name="Na H."/>
            <person name="Kennedy M."/>
            <person name="Barry K."/>
            <person name="Grigoriev I.V."/>
            <person name="Miller A.N."/>
            <person name="O'Donnell K."/>
            <person name="Stajich J.E."/>
            <person name="Bonito G."/>
        </authorList>
    </citation>
    <scope>NUCLEOTIDE SEQUENCE</scope>
    <source>
        <strain evidence="3">KOD1015</strain>
    </source>
</reference>
<dbReference type="OrthoDB" id="2440626at2759"/>
<keyword evidence="2" id="KW-1133">Transmembrane helix</keyword>
<protein>
    <submittedName>
        <fullName evidence="3">Uncharacterized protein</fullName>
    </submittedName>
</protein>
<evidence type="ECO:0000313" key="4">
    <source>
        <dbReference type="Proteomes" id="UP000780801"/>
    </source>
</evidence>
<keyword evidence="4" id="KW-1185">Reference proteome</keyword>
<accession>A0A9P6FT94</accession>
<gene>
    <name evidence="3" type="ORF">BGW38_003053</name>
</gene>
<feature type="region of interest" description="Disordered" evidence="1">
    <location>
        <begin position="135"/>
        <end position="173"/>
    </location>
</feature>
<keyword evidence="2" id="KW-0472">Membrane</keyword>
<keyword evidence="2" id="KW-0812">Transmembrane</keyword>
<comment type="caution">
    <text evidence="3">The sequence shown here is derived from an EMBL/GenBank/DDBJ whole genome shotgun (WGS) entry which is preliminary data.</text>
</comment>
<evidence type="ECO:0000256" key="1">
    <source>
        <dbReference type="SAM" id="MobiDB-lite"/>
    </source>
</evidence>